<name>A0A6G1SHZ0_9ACAR</name>
<gene>
    <name evidence="3" type="ORF">g.14893</name>
</gene>
<evidence type="ECO:0000256" key="2">
    <source>
        <dbReference type="SAM" id="Phobius"/>
    </source>
</evidence>
<dbReference type="EMBL" id="GGYP01004762">
    <property type="protein sequence ID" value="MDE49533.1"/>
    <property type="molecule type" value="Transcribed_RNA"/>
</dbReference>
<keyword evidence="2" id="KW-0472">Membrane</keyword>
<proteinExistence type="predicted"/>
<dbReference type="AlphaFoldDB" id="A0A6G1SHZ0"/>
<evidence type="ECO:0000313" key="3">
    <source>
        <dbReference type="EMBL" id="MDE49533.1"/>
    </source>
</evidence>
<keyword evidence="2" id="KW-1133">Transmembrane helix</keyword>
<accession>A0A6G1SHZ0</accession>
<reference evidence="3" key="1">
    <citation type="submission" date="2018-10" db="EMBL/GenBank/DDBJ databases">
        <title>Transcriptome assembly of Aceria tosichella (Wheat curl mite) Type 2.</title>
        <authorList>
            <person name="Scully E.D."/>
            <person name="Geib S.M."/>
            <person name="Palmer N.A."/>
            <person name="Gupta A.K."/>
            <person name="Sarath G."/>
            <person name="Tatineni S."/>
        </authorList>
    </citation>
    <scope>NUCLEOTIDE SEQUENCE</scope>
    <source>
        <strain evidence="3">LincolnNE</strain>
    </source>
</reference>
<protein>
    <recommendedName>
        <fullName evidence="4">Complex I-B14.7</fullName>
    </recommendedName>
</protein>
<feature type="transmembrane region" description="Helical" evidence="2">
    <location>
        <begin position="154"/>
        <end position="171"/>
    </location>
</feature>
<keyword evidence="2" id="KW-0812">Transmembrane</keyword>
<evidence type="ECO:0008006" key="4">
    <source>
        <dbReference type="Google" id="ProtNLM"/>
    </source>
</evidence>
<evidence type="ECO:0000256" key="1">
    <source>
        <dbReference type="SAM" id="MobiDB-lite"/>
    </source>
</evidence>
<feature type="transmembrane region" description="Helical" evidence="2">
    <location>
        <begin position="118"/>
        <end position="134"/>
    </location>
</feature>
<sequence length="270" mass="30724">MVKVYDITGPLFTRDSGPIPPPPPRPEYDPEVEPPKWNWSRLRWGYLKPEVHPDKPLRGGQAESDDKPDWRGVIKNNVIPLEPAKAYDFGQPEYNNYYFFDTPDYADPFKKLWYSFKFFFKTGLVLGCTVAIMGNKPFSWKTNRYLWNSWTGPWIAGGMTASMTTITVANLRGKKDDQWNYAAGALAAACVTGRANYIKHMNHTVYWMLAAITTKYANEQNMVMVPVLDQGARHLDIQANSAENGIMSGNLHFIKGSYGDPGRDARRYPL</sequence>
<feature type="region of interest" description="Disordered" evidence="1">
    <location>
        <begin position="1"/>
        <end position="32"/>
    </location>
</feature>
<organism evidence="3">
    <name type="scientific">Aceria tosichella</name>
    <name type="common">wheat curl mite</name>
    <dbReference type="NCBI Taxonomy" id="561515"/>
    <lineage>
        <taxon>Eukaryota</taxon>
        <taxon>Metazoa</taxon>
        <taxon>Ecdysozoa</taxon>
        <taxon>Arthropoda</taxon>
        <taxon>Chelicerata</taxon>
        <taxon>Arachnida</taxon>
        <taxon>Acari</taxon>
        <taxon>Acariformes</taxon>
        <taxon>Trombidiformes</taxon>
        <taxon>Prostigmata</taxon>
        <taxon>Eupodina</taxon>
        <taxon>Eriophyoidea</taxon>
        <taxon>Eriophyidae</taxon>
        <taxon>Eriophyinae</taxon>
        <taxon>Aceriini</taxon>
        <taxon>Aceria</taxon>
    </lineage>
</organism>